<evidence type="ECO:0000313" key="11">
    <source>
        <dbReference type="Proteomes" id="UP001331664"/>
    </source>
</evidence>
<evidence type="ECO:0000256" key="5">
    <source>
        <dbReference type="ARBA" id="ARBA00022691"/>
    </source>
</evidence>
<keyword evidence="6" id="KW-0680">Restriction system</keyword>
<evidence type="ECO:0000256" key="6">
    <source>
        <dbReference type="ARBA" id="ARBA00022747"/>
    </source>
</evidence>
<evidence type="ECO:0000256" key="3">
    <source>
        <dbReference type="ARBA" id="ARBA00022603"/>
    </source>
</evidence>
<evidence type="ECO:0000256" key="7">
    <source>
        <dbReference type="ARBA" id="ARBA00047942"/>
    </source>
</evidence>
<name>A0ABU7M3Z9_9BACT</name>
<dbReference type="InterPro" id="IPR029063">
    <property type="entry name" value="SAM-dependent_MTases_sf"/>
</dbReference>
<protein>
    <recommendedName>
        <fullName evidence="2">site-specific DNA-methyltransferase (adenine-specific)</fullName>
        <ecNumber evidence="2">2.1.1.72</ecNumber>
    </recommendedName>
</protein>
<dbReference type="CDD" id="cd02440">
    <property type="entry name" value="AdoMet_MTases"/>
    <property type="match status" value="1"/>
</dbReference>
<keyword evidence="11" id="KW-1185">Reference proteome</keyword>
<keyword evidence="3 10" id="KW-0489">Methyltransferase</keyword>
<evidence type="ECO:0000256" key="2">
    <source>
        <dbReference type="ARBA" id="ARBA00011900"/>
    </source>
</evidence>
<dbReference type="InterPro" id="IPR022749">
    <property type="entry name" value="D12N6_MeTrfase_N"/>
</dbReference>
<evidence type="ECO:0000256" key="1">
    <source>
        <dbReference type="ARBA" id="ARBA00006594"/>
    </source>
</evidence>
<dbReference type="PROSITE" id="PS00092">
    <property type="entry name" value="N6_MTASE"/>
    <property type="match status" value="1"/>
</dbReference>
<dbReference type="Gene3D" id="3.40.50.150">
    <property type="entry name" value="Vaccinia Virus protein VP39"/>
    <property type="match status" value="1"/>
</dbReference>
<dbReference type="Proteomes" id="UP001331664">
    <property type="component" value="Unassembled WGS sequence"/>
</dbReference>
<comment type="catalytic activity">
    <reaction evidence="7">
        <text>a 2'-deoxyadenosine in DNA + S-adenosyl-L-methionine = an N(6)-methyl-2'-deoxyadenosine in DNA + S-adenosyl-L-homocysteine + H(+)</text>
        <dbReference type="Rhea" id="RHEA:15197"/>
        <dbReference type="Rhea" id="RHEA-COMP:12418"/>
        <dbReference type="Rhea" id="RHEA-COMP:12419"/>
        <dbReference type="ChEBI" id="CHEBI:15378"/>
        <dbReference type="ChEBI" id="CHEBI:57856"/>
        <dbReference type="ChEBI" id="CHEBI:59789"/>
        <dbReference type="ChEBI" id="CHEBI:90615"/>
        <dbReference type="ChEBI" id="CHEBI:90616"/>
        <dbReference type="EC" id="2.1.1.72"/>
    </reaction>
</comment>
<dbReference type="EMBL" id="JAZBRD010000004">
    <property type="protein sequence ID" value="MEE3744406.1"/>
    <property type="molecule type" value="Genomic_DNA"/>
</dbReference>
<dbReference type="SUPFAM" id="SSF53335">
    <property type="entry name" value="S-adenosyl-L-methionine-dependent methyltransferases"/>
    <property type="match status" value="1"/>
</dbReference>
<organism evidence="10 11">
    <name type="scientific">Campylobacter porcelli</name>
    <dbReference type="NCBI Taxonomy" id="1660073"/>
    <lineage>
        <taxon>Bacteria</taxon>
        <taxon>Pseudomonadati</taxon>
        <taxon>Campylobacterota</taxon>
        <taxon>Epsilonproteobacteria</taxon>
        <taxon>Campylobacterales</taxon>
        <taxon>Campylobacteraceae</taxon>
        <taxon>Campylobacter</taxon>
    </lineage>
</organism>
<dbReference type="PANTHER" id="PTHR42933:SF3">
    <property type="entry name" value="TYPE I RESTRICTION ENZYME MJAVIII METHYLASE SUBUNIT"/>
    <property type="match status" value="1"/>
</dbReference>
<evidence type="ECO:0000313" key="10">
    <source>
        <dbReference type="EMBL" id="MEE3744406.1"/>
    </source>
</evidence>
<keyword evidence="5" id="KW-0949">S-adenosyl-L-methionine</keyword>
<dbReference type="RefSeq" id="WP_330526110.1">
    <property type="nucleotide sequence ID" value="NZ_JAZBRD010000004.1"/>
</dbReference>
<evidence type="ECO:0000259" key="8">
    <source>
        <dbReference type="Pfam" id="PF02384"/>
    </source>
</evidence>
<dbReference type="InterPro" id="IPR002052">
    <property type="entry name" value="DNA_methylase_N6_adenine_CS"/>
</dbReference>
<evidence type="ECO:0000256" key="4">
    <source>
        <dbReference type="ARBA" id="ARBA00022679"/>
    </source>
</evidence>
<evidence type="ECO:0000259" key="9">
    <source>
        <dbReference type="Pfam" id="PF12161"/>
    </source>
</evidence>
<dbReference type="GO" id="GO:0008168">
    <property type="term" value="F:methyltransferase activity"/>
    <property type="evidence" value="ECO:0007669"/>
    <property type="project" value="UniProtKB-KW"/>
</dbReference>
<keyword evidence="4 10" id="KW-0808">Transferase</keyword>
<proteinExistence type="inferred from homology"/>
<feature type="domain" description="DNA methylase adenine-specific" evidence="8">
    <location>
        <begin position="147"/>
        <end position="466"/>
    </location>
</feature>
<dbReference type="EC" id="2.1.1.72" evidence="2"/>
<sequence length="664" mass="76442">MDISKEVNFIWNIADKLRGAYTSDKYKDVIIPMVILRRFECALADTKKAVLEEYNKDKDTPTTVLERLSGYQFYNTSKFVLKELRNDQNNIKANLINYIDGFSDNIKEIFENLEFQKQIAKMSKENCLFSIIKAFSELDLDPKIVPNHTMGYIFEDLIRRFSENAEAGDHYTGRDIIALMVDILLFGVDIQGDNKVISVLDQACGTGGMLSIANEKLKAQNDKAQIYLYGQEINGESYAICKADILIKGQNEKNILKTDTLKNNEFPNEKFDFIIENPPFGTSWGGEKAKDGVEDAVKLAHESKSRFFAGLPAKSDAQLLFLQSALEKVKDNGKIAIIQNGSPLFSGDITSGESQIRRYLLENDYIDSIIALPTDLFYNTGIATYIWILRKSKPKERKGKLALIDASSFYVKLRKSMGNKRNELNELNEQNIAQITQIYKDFKENEHCKIYTNSEFIYKEYTIMTPLQKSYTITDESLESLKSAFYNETKITELENKDELTQKEQKELTKQKEAKELASVIISKLNDYKDDKKYLNKDEFISFLKQILNIKDTKTLDKIAKVFSRDDHEAQIQRDKKEQIIYDKDSRDSEIININASIDEYMRAEVLPHLPLAKAFDEGKIGAEIPFTRYFYKYQSPKSTDEIKLEFQNLEKEARELESGLFDE</sequence>
<dbReference type="Pfam" id="PF02384">
    <property type="entry name" value="N6_Mtase"/>
    <property type="match status" value="1"/>
</dbReference>
<dbReference type="InterPro" id="IPR051537">
    <property type="entry name" value="DNA_Adenine_Mtase"/>
</dbReference>
<dbReference type="Pfam" id="PF12161">
    <property type="entry name" value="HsdM_N"/>
    <property type="match status" value="1"/>
</dbReference>
<comment type="similarity">
    <text evidence="1">Belongs to the N(4)/N(6)-methyltransferase family.</text>
</comment>
<reference evidence="10 11" key="1">
    <citation type="submission" date="2024-01" db="EMBL/GenBank/DDBJ databases">
        <title>Campylobacter porcellus sp. nov.</title>
        <authorList>
            <person name="Papic B."/>
            <person name="Gruntar I."/>
        </authorList>
    </citation>
    <scope>NUCLEOTIDE SEQUENCE [LARGE SCALE GENOMIC DNA]</scope>
    <source>
        <strain evidence="10 11">CX2-4855-23</strain>
    </source>
</reference>
<accession>A0ABU7M3Z9</accession>
<dbReference type="PRINTS" id="PR00507">
    <property type="entry name" value="N12N6MTFRASE"/>
</dbReference>
<comment type="caution">
    <text evidence="10">The sequence shown here is derived from an EMBL/GenBank/DDBJ whole genome shotgun (WGS) entry which is preliminary data.</text>
</comment>
<feature type="domain" description="N6 adenine-specific DNA methyltransferase N-terminal" evidence="9">
    <location>
        <begin position="8"/>
        <end position="135"/>
    </location>
</feature>
<dbReference type="GO" id="GO:0032259">
    <property type="term" value="P:methylation"/>
    <property type="evidence" value="ECO:0007669"/>
    <property type="project" value="UniProtKB-KW"/>
</dbReference>
<dbReference type="InterPro" id="IPR003356">
    <property type="entry name" value="DNA_methylase_A-5"/>
</dbReference>
<dbReference type="PANTHER" id="PTHR42933">
    <property type="entry name" value="SLR6095 PROTEIN"/>
    <property type="match status" value="1"/>
</dbReference>
<gene>
    <name evidence="10" type="ORF">V2I23_03760</name>
</gene>